<gene>
    <name evidence="1" type="ORF">DL897_11270</name>
</gene>
<reference evidence="1 2" key="2">
    <citation type="submission" date="2018-06" db="EMBL/GenBank/DDBJ databases">
        <authorList>
            <person name="Zhirakovskaya E."/>
        </authorList>
    </citation>
    <scope>NUCLEOTIDE SEQUENCE [LARGE SCALE GENOMIC DNA]</scope>
    <source>
        <strain evidence="1 2">FBKL4.011</strain>
    </source>
</reference>
<evidence type="ECO:0008006" key="3">
    <source>
        <dbReference type="Google" id="ProtNLM"/>
    </source>
</evidence>
<dbReference type="EMBL" id="QJKK01000005">
    <property type="protein sequence ID" value="RAL24252.1"/>
    <property type="molecule type" value="Genomic_DNA"/>
</dbReference>
<proteinExistence type="predicted"/>
<protein>
    <recommendedName>
        <fullName evidence="3">Transposase putative helix-turn-helix domain-containing protein</fullName>
    </recommendedName>
</protein>
<name>A0A364K4G7_9BACL</name>
<reference evidence="1 2" key="1">
    <citation type="submission" date="2018-06" db="EMBL/GenBank/DDBJ databases">
        <title>Thermoflavimicrobium daqus sp. nov., a thermophilic microbe isolated from Moutai-flavour Daqu.</title>
        <authorList>
            <person name="Wang X."/>
            <person name="Zhou H."/>
        </authorList>
    </citation>
    <scope>NUCLEOTIDE SEQUENCE [LARGE SCALE GENOMIC DNA]</scope>
    <source>
        <strain evidence="1 2">FBKL4.011</strain>
    </source>
</reference>
<sequence>METTEQTIDLCRWLCNSMFEQRKLAYKKRNISLTFYTQKKELPRVKKELPEFKQYTHKYCKMFASD</sequence>
<accession>A0A364K4G7</accession>
<evidence type="ECO:0000313" key="2">
    <source>
        <dbReference type="Proteomes" id="UP000251213"/>
    </source>
</evidence>
<evidence type="ECO:0000313" key="1">
    <source>
        <dbReference type="EMBL" id="RAL24252.1"/>
    </source>
</evidence>
<dbReference type="AlphaFoldDB" id="A0A364K4G7"/>
<comment type="caution">
    <text evidence="1">The sequence shown here is derived from an EMBL/GenBank/DDBJ whole genome shotgun (WGS) entry which is preliminary data.</text>
</comment>
<keyword evidence="2" id="KW-1185">Reference proteome</keyword>
<dbReference type="Proteomes" id="UP000251213">
    <property type="component" value="Unassembled WGS sequence"/>
</dbReference>
<organism evidence="1 2">
    <name type="scientific">Thermoflavimicrobium daqui</name>
    <dbReference type="NCBI Taxonomy" id="2137476"/>
    <lineage>
        <taxon>Bacteria</taxon>
        <taxon>Bacillati</taxon>
        <taxon>Bacillota</taxon>
        <taxon>Bacilli</taxon>
        <taxon>Bacillales</taxon>
        <taxon>Thermoactinomycetaceae</taxon>
        <taxon>Thermoflavimicrobium</taxon>
    </lineage>
</organism>